<dbReference type="AlphaFoldDB" id="A0A401ZIP5"/>
<dbReference type="EMBL" id="BIFQ01000001">
    <property type="protein sequence ID" value="GCE06704.1"/>
    <property type="molecule type" value="Genomic_DNA"/>
</dbReference>
<organism evidence="1 2">
    <name type="scientific">Dictyobacter aurantiacus</name>
    <dbReference type="NCBI Taxonomy" id="1936993"/>
    <lineage>
        <taxon>Bacteria</taxon>
        <taxon>Bacillati</taxon>
        <taxon>Chloroflexota</taxon>
        <taxon>Ktedonobacteria</taxon>
        <taxon>Ktedonobacterales</taxon>
        <taxon>Dictyobacteraceae</taxon>
        <taxon>Dictyobacter</taxon>
    </lineage>
</organism>
<accession>A0A401ZIP5</accession>
<protein>
    <submittedName>
        <fullName evidence="1">Uncharacterized protein</fullName>
    </submittedName>
</protein>
<gene>
    <name evidence="1" type="ORF">KDAU_40330</name>
</gene>
<reference evidence="2" key="1">
    <citation type="submission" date="2018-12" db="EMBL/GenBank/DDBJ databases">
        <title>Tengunoibacter tsumagoiensis gen. nov., sp. nov., Dictyobacter kobayashii sp. nov., D. alpinus sp. nov., and D. joshuensis sp. nov. and description of Dictyobacteraceae fam. nov. within the order Ktedonobacterales isolated from Tengu-no-mugimeshi.</title>
        <authorList>
            <person name="Wang C.M."/>
            <person name="Zheng Y."/>
            <person name="Sakai Y."/>
            <person name="Toyoda A."/>
            <person name="Minakuchi Y."/>
            <person name="Abe K."/>
            <person name="Yokota A."/>
            <person name="Yabe S."/>
        </authorList>
    </citation>
    <scope>NUCLEOTIDE SEQUENCE [LARGE SCALE GENOMIC DNA]</scope>
    <source>
        <strain evidence="2">S-27</strain>
    </source>
</reference>
<dbReference type="Proteomes" id="UP000287224">
    <property type="component" value="Unassembled WGS sequence"/>
</dbReference>
<sequence>MQGRRLVESPQYGIGQRRRGGWRRAVSQGRHQTTDVFNLSYILLAMRAGTYMQFNTGSHVLAEFGGNVITQKGIGLLMG</sequence>
<proteinExistence type="predicted"/>
<keyword evidence="2" id="KW-1185">Reference proteome</keyword>
<name>A0A401ZIP5_9CHLR</name>
<comment type="caution">
    <text evidence="1">The sequence shown here is derived from an EMBL/GenBank/DDBJ whole genome shotgun (WGS) entry which is preliminary data.</text>
</comment>
<evidence type="ECO:0000313" key="1">
    <source>
        <dbReference type="EMBL" id="GCE06704.1"/>
    </source>
</evidence>
<evidence type="ECO:0000313" key="2">
    <source>
        <dbReference type="Proteomes" id="UP000287224"/>
    </source>
</evidence>